<evidence type="ECO:0000256" key="2">
    <source>
        <dbReference type="ARBA" id="ARBA00022598"/>
    </source>
</evidence>
<accession>A0A7L5BYC1</accession>
<gene>
    <name evidence="5" type="ORF">G5B40_08620</name>
</gene>
<dbReference type="AlphaFoldDB" id="A0A7L5BYC1"/>
<feature type="domain" description="AMP-dependent synthetase/ligase" evidence="3">
    <location>
        <begin position="13"/>
        <end position="367"/>
    </location>
</feature>
<dbReference type="Pfam" id="PF13193">
    <property type="entry name" value="AMP-binding_C"/>
    <property type="match status" value="1"/>
</dbReference>
<dbReference type="InterPro" id="IPR042099">
    <property type="entry name" value="ANL_N_sf"/>
</dbReference>
<dbReference type="PANTHER" id="PTHR43201:SF5">
    <property type="entry name" value="MEDIUM-CHAIN ACYL-COA LIGASE ACSF2, MITOCHONDRIAL"/>
    <property type="match status" value="1"/>
</dbReference>
<protein>
    <submittedName>
        <fullName evidence="5">ATP-dependent acyl-CoA ligase</fullName>
    </submittedName>
</protein>
<dbReference type="Gene3D" id="3.30.300.30">
    <property type="match status" value="1"/>
</dbReference>
<reference evidence="5 6" key="1">
    <citation type="submission" date="2020-02" db="EMBL/GenBank/DDBJ databases">
        <title>complete genome sequence of Rhodobacteraceae bacterium.</title>
        <authorList>
            <person name="Park J."/>
            <person name="Kim Y.-S."/>
            <person name="Kim K.-H."/>
        </authorList>
    </citation>
    <scope>NUCLEOTIDE SEQUENCE [LARGE SCALE GENOMIC DNA]</scope>
    <source>
        <strain evidence="5 6">RR4-56</strain>
    </source>
</reference>
<comment type="similarity">
    <text evidence="1">Belongs to the ATP-dependent AMP-binding enzyme family.</text>
</comment>
<dbReference type="PANTHER" id="PTHR43201">
    <property type="entry name" value="ACYL-COA SYNTHETASE"/>
    <property type="match status" value="1"/>
</dbReference>
<dbReference type="EMBL" id="CP049056">
    <property type="protein sequence ID" value="QIE55517.1"/>
    <property type="molecule type" value="Genomic_DNA"/>
</dbReference>
<feature type="domain" description="AMP-binding enzyme C-terminal" evidence="4">
    <location>
        <begin position="430"/>
        <end position="508"/>
    </location>
</feature>
<name>A0A7L5BYC1_9RHOB</name>
<dbReference type="Pfam" id="PF00501">
    <property type="entry name" value="AMP-binding"/>
    <property type="match status" value="1"/>
</dbReference>
<dbReference type="KEGG" id="hdh:G5B40_08620"/>
<dbReference type="SUPFAM" id="SSF56801">
    <property type="entry name" value="Acetyl-CoA synthetase-like"/>
    <property type="match status" value="1"/>
</dbReference>
<proteinExistence type="inferred from homology"/>
<dbReference type="PROSITE" id="PS00455">
    <property type="entry name" value="AMP_BINDING"/>
    <property type="match status" value="1"/>
</dbReference>
<dbReference type="RefSeq" id="WP_165097540.1">
    <property type="nucleotide sequence ID" value="NZ_CP049056.1"/>
</dbReference>
<dbReference type="InterPro" id="IPR000873">
    <property type="entry name" value="AMP-dep_synth/lig_dom"/>
</dbReference>
<organism evidence="5 6">
    <name type="scientific">Pikeienuella piscinae</name>
    <dbReference type="NCBI Taxonomy" id="2748098"/>
    <lineage>
        <taxon>Bacteria</taxon>
        <taxon>Pseudomonadati</taxon>
        <taxon>Pseudomonadota</taxon>
        <taxon>Alphaproteobacteria</taxon>
        <taxon>Rhodobacterales</taxon>
        <taxon>Paracoccaceae</taxon>
        <taxon>Pikeienuella</taxon>
    </lineage>
</organism>
<keyword evidence="2 5" id="KW-0436">Ligase</keyword>
<evidence type="ECO:0000259" key="4">
    <source>
        <dbReference type="Pfam" id="PF13193"/>
    </source>
</evidence>
<dbReference type="Gene3D" id="3.40.50.12780">
    <property type="entry name" value="N-terminal domain of ligase-like"/>
    <property type="match status" value="1"/>
</dbReference>
<dbReference type="Proteomes" id="UP000503336">
    <property type="component" value="Chromosome"/>
</dbReference>
<evidence type="ECO:0000256" key="1">
    <source>
        <dbReference type="ARBA" id="ARBA00006432"/>
    </source>
</evidence>
<dbReference type="GO" id="GO:0006631">
    <property type="term" value="P:fatty acid metabolic process"/>
    <property type="evidence" value="ECO:0007669"/>
    <property type="project" value="TreeGrafter"/>
</dbReference>
<dbReference type="InterPro" id="IPR020845">
    <property type="entry name" value="AMP-binding_CS"/>
</dbReference>
<dbReference type="InterPro" id="IPR025110">
    <property type="entry name" value="AMP-bd_C"/>
</dbReference>
<evidence type="ECO:0000313" key="6">
    <source>
        <dbReference type="Proteomes" id="UP000503336"/>
    </source>
</evidence>
<dbReference type="GO" id="GO:0031956">
    <property type="term" value="F:medium-chain fatty acid-CoA ligase activity"/>
    <property type="evidence" value="ECO:0007669"/>
    <property type="project" value="TreeGrafter"/>
</dbReference>
<evidence type="ECO:0000259" key="3">
    <source>
        <dbReference type="Pfam" id="PF00501"/>
    </source>
</evidence>
<evidence type="ECO:0000313" key="5">
    <source>
        <dbReference type="EMBL" id="QIE55517.1"/>
    </source>
</evidence>
<keyword evidence="6" id="KW-1185">Reference proteome</keyword>
<dbReference type="InterPro" id="IPR045851">
    <property type="entry name" value="AMP-bd_C_sf"/>
</dbReference>
<sequence length="535" mass="58248">MIGIDGGTIGEAFDKAVARWPDAPFLIEPAASGGPPRIVSYKAAAEAVRGYADTLSAAGYGHGHRIAMLIGNRAEFFLMKLAMNRLGISNVPVNPDYRAGELAYLLDDSRADLALVERERLDLMEAGIAEAGRNPPLALLEEIAAGVPRAAAPPPAEGAPTPATEASLIYTSGTTGRPKGCILSHEAELMYGESYLMIPEPFALREAADRALNPLPLFHVNAGVITFFGMMLSGNAQIIPTRFSASTWWRDIRDTGATIFHYLGVVISVLMAGREAGKTDTGALRWALGAGVEPALHGAFESRFGVPLVECWGMTEMCRVLFVAEEPRMIDTRAIGRPRDGLEVRVADREGRDVPPGTPGEMLLRHSAEKPRKGFFSGYLNKPEATAEAWRDGWFHTGDTVTQDKSGMIFFVDRAKNIIRRAGENIAAAEVENCLFEDKRVAAVACIAAPDKMREEEVLACIVLAEGVEPNEETARALFDHAFQRLAYFKPPGWIRFLDALPVTGTQKVVKHQIFASGEDPRADAFDFRDLKRRA</sequence>